<name>A0A397GBR0_9GLOM</name>
<protein>
    <submittedName>
        <fullName evidence="1">Uncharacterized protein</fullName>
    </submittedName>
</protein>
<comment type="caution">
    <text evidence="1">The sequence shown here is derived from an EMBL/GenBank/DDBJ whole genome shotgun (WGS) entry which is preliminary data.</text>
</comment>
<sequence>MPKIIGQHIFEYDLEEYYNKRQFETAKSQIGIEKCMLNNGMLYGQEKKIVKFNIQQIDDKLIPWNMIIESRKVKIFKGSATRLRCQLTKVRKIYMGST</sequence>
<keyword evidence="2" id="KW-1185">Reference proteome</keyword>
<dbReference type="OrthoDB" id="2406232at2759"/>
<accession>A0A397GBR0</accession>
<dbReference type="EMBL" id="PQFF01000469">
    <property type="protein sequence ID" value="RHZ48455.1"/>
    <property type="molecule type" value="Genomic_DNA"/>
</dbReference>
<dbReference type="AlphaFoldDB" id="A0A397GBR0"/>
<gene>
    <name evidence="1" type="ORF">Glove_551g69</name>
</gene>
<evidence type="ECO:0000313" key="2">
    <source>
        <dbReference type="Proteomes" id="UP000266861"/>
    </source>
</evidence>
<proteinExistence type="predicted"/>
<evidence type="ECO:0000313" key="1">
    <source>
        <dbReference type="EMBL" id="RHZ48455.1"/>
    </source>
</evidence>
<dbReference type="Proteomes" id="UP000266861">
    <property type="component" value="Unassembled WGS sequence"/>
</dbReference>
<organism evidence="1 2">
    <name type="scientific">Diversispora epigaea</name>
    <dbReference type="NCBI Taxonomy" id="1348612"/>
    <lineage>
        <taxon>Eukaryota</taxon>
        <taxon>Fungi</taxon>
        <taxon>Fungi incertae sedis</taxon>
        <taxon>Mucoromycota</taxon>
        <taxon>Glomeromycotina</taxon>
        <taxon>Glomeromycetes</taxon>
        <taxon>Diversisporales</taxon>
        <taxon>Diversisporaceae</taxon>
        <taxon>Diversispora</taxon>
    </lineage>
</organism>
<reference evidence="1 2" key="1">
    <citation type="submission" date="2018-08" db="EMBL/GenBank/DDBJ databases">
        <title>Genome and evolution of the arbuscular mycorrhizal fungus Diversispora epigaea (formerly Glomus versiforme) and its bacterial endosymbionts.</title>
        <authorList>
            <person name="Sun X."/>
            <person name="Fei Z."/>
            <person name="Harrison M."/>
        </authorList>
    </citation>
    <scope>NUCLEOTIDE SEQUENCE [LARGE SCALE GENOMIC DNA]</scope>
    <source>
        <strain evidence="1 2">IT104</strain>
    </source>
</reference>